<dbReference type="EMBL" id="JANYMP010000017">
    <property type="protein sequence ID" value="MCS7481258.1"/>
    <property type="molecule type" value="Genomic_DNA"/>
</dbReference>
<keyword evidence="3" id="KW-0804">Transcription</keyword>
<dbReference type="AlphaFoldDB" id="A0A9X3A4H7"/>
<dbReference type="GO" id="GO:0003700">
    <property type="term" value="F:DNA-binding transcription factor activity"/>
    <property type="evidence" value="ECO:0007669"/>
    <property type="project" value="TreeGrafter"/>
</dbReference>
<dbReference type="Proteomes" id="UP001141259">
    <property type="component" value="Unassembled WGS sequence"/>
</dbReference>
<dbReference type="InterPro" id="IPR050397">
    <property type="entry name" value="Env_Response_Regulators"/>
</dbReference>
<keyword evidence="2" id="KW-0238">DNA-binding</keyword>
<keyword evidence="7" id="KW-1185">Reference proteome</keyword>
<protein>
    <submittedName>
        <fullName evidence="6">Crp/Fnr family transcriptional regulator</fullName>
    </submittedName>
</protein>
<proteinExistence type="predicted"/>
<dbReference type="Gene3D" id="2.60.120.10">
    <property type="entry name" value="Jelly Rolls"/>
    <property type="match status" value="1"/>
</dbReference>
<evidence type="ECO:0000313" key="7">
    <source>
        <dbReference type="Proteomes" id="UP001141259"/>
    </source>
</evidence>
<dbReference type="Pfam" id="PF13545">
    <property type="entry name" value="HTH_Crp_2"/>
    <property type="match status" value="1"/>
</dbReference>
<dbReference type="PROSITE" id="PS51063">
    <property type="entry name" value="HTH_CRP_2"/>
    <property type="match status" value="1"/>
</dbReference>
<evidence type="ECO:0000256" key="1">
    <source>
        <dbReference type="ARBA" id="ARBA00023015"/>
    </source>
</evidence>
<keyword evidence="1" id="KW-0805">Transcription regulation</keyword>
<feature type="domain" description="Cyclic nucleotide-binding" evidence="4">
    <location>
        <begin position="13"/>
        <end position="109"/>
    </location>
</feature>
<evidence type="ECO:0000259" key="4">
    <source>
        <dbReference type="PROSITE" id="PS50042"/>
    </source>
</evidence>
<gene>
    <name evidence="6" type="ORF">NZH93_30750</name>
</gene>
<feature type="domain" description="HTH crp-type" evidence="5">
    <location>
        <begin position="139"/>
        <end position="211"/>
    </location>
</feature>
<dbReference type="GO" id="GO:0005829">
    <property type="term" value="C:cytosol"/>
    <property type="evidence" value="ECO:0007669"/>
    <property type="project" value="TreeGrafter"/>
</dbReference>
<dbReference type="SMART" id="SM00100">
    <property type="entry name" value="cNMP"/>
    <property type="match status" value="1"/>
</dbReference>
<comment type="caution">
    <text evidence="6">The sequence shown here is derived from an EMBL/GenBank/DDBJ whole genome shotgun (WGS) entry which is preliminary data.</text>
</comment>
<reference evidence="6" key="1">
    <citation type="submission" date="2022-08" db="EMBL/GenBank/DDBJ databases">
        <authorList>
            <person name="Tistechok S."/>
            <person name="Samborskyy M."/>
            <person name="Roman I."/>
        </authorList>
    </citation>
    <scope>NUCLEOTIDE SEQUENCE</scope>
    <source>
        <strain evidence="6">DSM 103496</strain>
    </source>
</reference>
<evidence type="ECO:0000313" key="6">
    <source>
        <dbReference type="EMBL" id="MCS7481258.1"/>
    </source>
</evidence>
<dbReference type="PANTHER" id="PTHR24567:SF74">
    <property type="entry name" value="HTH-TYPE TRANSCRIPTIONAL REGULATOR ARCR"/>
    <property type="match status" value="1"/>
</dbReference>
<dbReference type="InterPro" id="IPR000595">
    <property type="entry name" value="cNMP-bd_dom"/>
</dbReference>
<sequence>MAELSSSPGDPLLTEEELLALRSVGRVIHRQEGHVFISQGEETDFALLIQKGHVKIVVGTPPRIVAIRKPGEIVGEMAAIRQRPRSASVVALDEVEMLYLPAAEWLKFLYDHPRAMRAQLFAADERLEQATRKIVESDLAVEQRLAKAIVELVDSGVGTPGDGGTLLRFSQQDLATLTGASLDSVKKIIRTFKDERLVDTGRQTLLIREMADLAQIADGNRTALL</sequence>
<dbReference type="CDD" id="cd00038">
    <property type="entry name" value="CAP_ED"/>
    <property type="match status" value="1"/>
</dbReference>
<dbReference type="InterPro" id="IPR036388">
    <property type="entry name" value="WH-like_DNA-bd_sf"/>
</dbReference>
<organism evidence="6 7">
    <name type="scientific">Umezawaea endophytica</name>
    <dbReference type="NCBI Taxonomy" id="1654476"/>
    <lineage>
        <taxon>Bacteria</taxon>
        <taxon>Bacillati</taxon>
        <taxon>Actinomycetota</taxon>
        <taxon>Actinomycetes</taxon>
        <taxon>Pseudonocardiales</taxon>
        <taxon>Pseudonocardiaceae</taxon>
        <taxon>Umezawaea</taxon>
    </lineage>
</organism>
<accession>A0A9X3A4H7</accession>
<dbReference type="PANTHER" id="PTHR24567">
    <property type="entry name" value="CRP FAMILY TRANSCRIPTIONAL REGULATORY PROTEIN"/>
    <property type="match status" value="1"/>
</dbReference>
<dbReference type="InterPro" id="IPR018490">
    <property type="entry name" value="cNMP-bd_dom_sf"/>
</dbReference>
<dbReference type="InterPro" id="IPR014710">
    <property type="entry name" value="RmlC-like_jellyroll"/>
</dbReference>
<dbReference type="RefSeq" id="WP_259626747.1">
    <property type="nucleotide sequence ID" value="NZ_JANYMP010000017.1"/>
</dbReference>
<dbReference type="PROSITE" id="PS50042">
    <property type="entry name" value="CNMP_BINDING_3"/>
    <property type="match status" value="1"/>
</dbReference>
<dbReference type="InterPro" id="IPR012318">
    <property type="entry name" value="HTH_CRP"/>
</dbReference>
<dbReference type="Gene3D" id="1.10.10.10">
    <property type="entry name" value="Winged helix-like DNA-binding domain superfamily/Winged helix DNA-binding domain"/>
    <property type="match status" value="1"/>
</dbReference>
<evidence type="ECO:0000259" key="5">
    <source>
        <dbReference type="PROSITE" id="PS51063"/>
    </source>
</evidence>
<evidence type="ECO:0000256" key="2">
    <source>
        <dbReference type="ARBA" id="ARBA00023125"/>
    </source>
</evidence>
<dbReference type="Pfam" id="PF00027">
    <property type="entry name" value="cNMP_binding"/>
    <property type="match status" value="1"/>
</dbReference>
<dbReference type="SUPFAM" id="SSF46785">
    <property type="entry name" value="Winged helix' DNA-binding domain"/>
    <property type="match status" value="1"/>
</dbReference>
<dbReference type="GO" id="GO:0003677">
    <property type="term" value="F:DNA binding"/>
    <property type="evidence" value="ECO:0007669"/>
    <property type="project" value="UniProtKB-KW"/>
</dbReference>
<evidence type="ECO:0000256" key="3">
    <source>
        <dbReference type="ARBA" id="ARBA00023163"/>
    </source>
</evidence>
<dbReference type="SUPFAM" id="SSF51206">
    <property type="entry name" value="cAMP-binding domain-like"/>
    <property type="match status" value="1"/>
</dbReference>
<name>A0A9X3A4H7_9PSEU</name>
<dbReference type="InterPro" id="IPR036390">
    <property type="entry name" value="WH_DNA-bd_sf"/>
</dbReference>